<feature type="chain" id="PRO_5026881104" evidence="1">
    <location>
        <begin position="26"/>
        <end position="151"/>
    </location>
</feature>
<keyword evidence="3" id="KW-1185">Reference proteome</keyword>
<dbReference type="Proteomes" id="UP000482209">
    <property type="component" value="Unassembled WGS sequence"/>
</dbReference>
<evidence type="ECO:0000313" key="2">
    <source>
        <dbReference type="EMBL" id="MSS64604.1"/>
    </source>
</evidence>
<protein>
    <submittedName>
        <fullName evidence="2">Uncharacterized protein</fullName>
    </submittedName>
</protein>
<organism evidence="2 3">
    <name type="scientific">Velocimicrobium porci</name>
    <dbReference type="NCBI Taxonomy" id="2606634"/>
    <lineage>
        <taxon>Bacteria</taxon>
        <taxon>Bacillati</taxon>
        <taxon>Bacillota</taxon>
        <taxon>Clostridia</taxon>
        <taxon>Lachnospirales</taxon>
        <taxon>Lachnospiraceae</taxon>
        <taxon>Velocimicrobium</taxon>
    </lineage>
</organism>
<evidence type="ECO:0000313" key="3">
    <source>
        <dbReference type="Proteomes" id="UP000482209"/>
    </source>
</evidence>
<accession>A0A6L5Y0Z5</accession>
<dbReference type="EMBL" id="VUMT01000022">
    <property type="protein sequence ID" value="MSS64604.1"/>
    <property type="molecule type" value="Genomic_DNA"/>
</dbReference>
<gene>
    <name evidence="2" type="ORF">FYJ58_12065</name>
</gene>
<dbReference type="RefSeq" id="WP_154519994.1">
    <property type="nucleotide sequence ID" value="NZ_VUMT01000022.1"/>
</dbReference>
<sequence length="151" mass="17772">MKKTIVTLLIAVLLIPLFVPQQAEASQKDSQIIMDAYNWVCEDVWNNYFCDMYHYIESGTGSLGQKLNAKKCIKNGKKVVKKVAYYDAQMKKLSNTKKNKKAKEIWKKLKKEIIMLDKQLQEKTPKANDESYIFNTDKFQTYMYKLLDYVY</sequence>
<proteinExistence type="predicted"/>
<evidence type="ECO:0000256" key="1">
    <source>
        <dbReference type="SAM" id="SignalP"/>
    </source>
</evidence>
<name>A0A6L5Y0Z5_9FIRM</name>
<comment type="caution">
    <text evidence="2">The sequence shown here is derived from an EMBL/GenBank/DDBJ whole genome shotgun (WGS) entry which is preliminary data.</text>
</comment>
<dbReference type="AlphaFoldDB" id="A0A6L5Y0Z5"/>
<feature type="signal peptide" evidence="1">
    <location>
        <begin position="1"/>
        <end position="25"/>
    </location>
</feature>
<reference evidence="2 3" key="1">
    <citation type="submission" date="2019-08" db="EMBL/GenBank/DDBJ databases">
        <title>In-depth cultivation of the pig gut microbiome towards novel bacterial diversity and tailored functional studies.</title>
        <authorList>
            <person name="Wylensek D."/>
            <person name="Hitch T.C.A."/>
            <person name="Clavel T."/>
        </authorList>
    </citation>
    <scope>NUCLEOTIDE SEQUENCE [LARGE SCALE GENOMIC DNA]</scope>
    <source>
        <strain evidence="2 3">WCA-693-APC-MOT-I</strain>
    </source>
</reference>
<keyword evidence="1" id="KW-0732">Signal</keyword>